<keyword evidence="1" id="KW-0812">Transmembrane</keyword>
<proteinExistence type="predicted"/>
<reference evidence="3" key="1">
    <citation type="journal article" date="2019" name="Int. J. Syst. Evol. Microbiol.">
        <title>The Global Catalogue of Microorganisms (GCM) 10K type strain sequencing project: providing services to taxonomists for standard genome sequencing and annotation.</title>
        <authorList>
            <consortium name="The Broad Institute Genomics Platform"/>
            <consortium name="The Broad Institute Genome Sequencing Center for Infectious Disease"/>
            <person name="Wu L."/>
            <person name="Ma J."/>
        </authorList>
    </citation>
    <scope>NUCLEOTIDE SEQUENCE [LARGE SCALE GENOMIC DNA]</scope>
    <source>
        <strain evidence="3">CGMCC 1.13574</strain>
    </source>
</reference>
<dbReference type="EMBL" id="JBHUIO010000009">
    <property type="protein sequence ID" value="MFD2171425.1"/>
    <property type="molecule type" value="Genomic_DNA"/>
</dbReference>
<accession>A0ABW5A1R2</accession>
<gene>
    <name evidence="2" type="ORF">ACFSOY_15795</name>
</gene>
<protein>
    <submittedName>
        <fullName evidence="2">Uncharacterized protein</fullName>
    </submittedName>
</protein>
<dbReference type="RefSeq" id="WP_386048210.1">
    <property type="nucleotide sequence ID" value="NZ_JBHUIO010000009.1"/>
</dbReference>
<name>A0ABW5A1R2_9BACL</name>
<organism evidence="2 3">
    <name type="scientific">Tumebacillus lipolyticus</name>
    <dbReference type="NCBI Taxonomy" id="1280370"/>
    <lineage>
        <taxon>Bacteria</taxon>
        <taxon>Bacillati</taxon>
        <taxon>Bacillota</taxon>
        <taxon>Bacilli</taxon>
        <taxon>Bacillales</taxon>
        <taxon>Alicyclobacillaceae</taxon>
        <taxon>Tumebacillus</taxon>
    </lineage>
</organism>
<keyword evidence="1" id="KW-0472">Membrane</keyword>
<keyword evidence="3" id="KW-1185">Reference proteome</keyword>
<dbReference type="Proteomes" id="UP001597343">
    <property type="component" value="Unassembled WGS sequence"/>
</dbReference>
<keyword evidence="1" id="KW-1133">Transmembrane helix</keyword>
<comment type="caution">
    <text evidence="2">The sequence shown here is derived from an EMBL/GenBank/DDBJ whole genome shotgun (WGS) entry which is preliminary data.</text>
</comment>
<sequence>MEFTLSPALVAILASLIFVGIILFQFFIMILMPPKDDHKR</sequence>
<evidence type="ECO:0000313" key="3">
    <source>
        <dbReference type="Proteomes" id="UP001597343"/>
    </source>
</evidence>
<evidence type="ECO:0000256" key="1">
    <source>
        <dbReference type="SAM" id="Phobius"/>
    </source>
</evidence>
<feature type="transmembrane region" description="Helical" evidence="1">
    <location>
        <begin position="6"/>
        <end position="31"/>
    </location>
</feature>
<evidence type="ECO:0000313" key="2">
    <source>
        <dbReference type="EMBL" id="MFD2171425.1"/>
    </source>
</evidence>